<evidence type="ECO:0000256" key="4">
    <source>
        <dbReference type="ARBA" id="ARBA00013280"/>
    </source>
</evidence>
<comment type="function">
    <text evidence="1">This protein may play a role in the biosynthesis of the prosthetic group of nitrogenase (FeMo cofactor).</text>
</comment>
<dbReference type="Gene3D" id="3.40.50.12380">
    <property type="entry name" value="Nitrogenase MoFe cofactor biosynthesis protein NifE, C-terminal"/>
    <property type="match status" value="1"/>
</dbReference>
<organism evidence="9 10">
    <name type="scientific">Xanthobacter tagetidis</name>
    <dbReference type="NCBI Taxonomy" id="60216"/>
    <lineage>
        <taxon>Bacteria</taxon>
        <taxon>Pseudomonadati</taxon>
        <taxon>Pseudomonadota</taxon>
        <taxon>Alphaproteobacteria</taxon>
        <taxon>Hyphomicrobiales</taxon>
        <taxon>Xanthobacteraceae</taxon>
        <taxon>Xanthobacter</taxon>
    </lineage>
</organism>
<name>A0A3L7AMJ8_9HYPH</name>
<dbReference type="InterPro" id="IPR007419">
    <property type="entry name" value="BFD-like_2Fe2S-bd_dom"/>
</dbReference>
<dbReference type="InterPro" id="IPR000318">
    <property type="entry name" value="Nase_comp1_CS"/>
</dbReference>
<comment type="pathway">
    <text evidence="2">Cofactor biosynthesis; Fe-Mo cofactor biosynthesis.</text>
</comment>
<dbReference type="PROSITE" id="PS00090">
    <property type="entry name" value="NITROGENASE_1_2"/>
    <property type="match status" value="1"/>
</dbReference>
<dbReference type="GO" id="GO:0065003">
    <property type="term" value="P:protein-containing complex assembly"/>
    <property type="evidence" value="ECO:0007669"/>
    <property type="project" value="InterPro"/>
</dbReference>
<sequence length="639" mass="69036">MSSLSATVQEVFNEPGCAKNQNKSEAEKKKGCTKQLQPGGAAGGCAFDGAKIALQPFTDVAHLVHGPIACEGNSWDNRGAKSSGSNLWRTSFTTDINETDVVFGGEKRLFKSIREIVEKYDPPAIFVYQTCVPAMIGDDIDAVCKAAKEKFGTPVIPVNAPGFVGPKNLGNKLAGEAILDHVIGTKEPDYTTPYDINIIGEYNLSGELWQVKPLLDALGIRILACISGDGKYKDVASSHRAKAAMMVCSKAMINVARKMEERYGIPFFEGSFYGIEDTSDSLREIARMLIERGADPELMERTEALIAREEKKAWDAIAKFKPRFAGKKVLLITGGVKSWSVVAALQEAGLDLVGTSVKKSTKEDKERIKELMGQDAHMIEDMTPREMYKMLKDAKADIMLSGGRSQFIALKAAMPWLDINQERHHAYMGYVGMVKLVEEIDKALYNPVWEQVRQPAPWDKPENSWQARALAELEAEAAALAADPVKAEAARRAKKICNCKSVDLGTIEDAVKAHALTTVEGVRTHTNASGGCGACSGRIEEILEALGVVAAPPPAQAVPPAPGIVPDPLAAELKRRARKACGCKNVTVGAIEDLVREKGLKNIAEVRAATEANTGCGNCEERIESLLDGLLSPALEAAE</sequence>
<dbReference type="Pfam" id="PF04324">
    <property type="entry name" value="Fer2_BFD"/>
    <property type="match status" value="2"/>
</dbReference>
<evidence type="ECO:0000313" key="9">
    <source>
        <dbReference type="EMBL" id="RLP81733.1"/>
    </source>
</evidence>
<dbReference type="NCBIfam" id="TIGR01283">
    <property type="entry name" value="nifE"/>
    <property type="match status" value="1"/>
</dbReference>
<comment type="similarity">
    <text evidence="3 6">Belongs to the NifD/NifK/NifE/NifN family.</text>
</comment>
<dbReference type="Pfam" id="PF00148">
    <property type="entry name" value="Oxidored_nitro"/>
    <property type="match status" value="1"/>
</dbReference>
<dbReference type="EMBL" id="RCTF01000001">
    <property type="protein sequence ID" value="RLP81733.1"/>
    <property type="molecule type" value="Genomic_DNA"/>
</dbReference>
<keyword evidence="10" id="KW-1185">Reference proteome</keyword>
<evidence type="ECO:0000256" key="1">
    <source>
        <dbReference type="ARBA" id="ARBA00003171"/>
    </source>
</evidence>
<dbReference type="InterPro" id="IPR000510">
    <property type="entry name" value="Nase/OxRdtase_comp1"/>
</dbReference>
<evidence type="ECO:0000256" key="5">
    <source>
        <dbReference type="ARBA" id="ARBA00023231"/>
    </source>
</evidence>
<dbReference type="PANTHER" id="PTHR42956">
    <property type="entry name" value="NITROGENASE IRON-MOLYBDENUM COFACTOR BIOSYNTHESIS PROTEIN NIFE"/>
    <property type="match status" value="1"/>
</dbReference>
<dbReference type="UniPathway" id="UPA00782"/>
<dbReference type="SUPFAM" id="SSF53807">
    <property type="entry name" value="Helical backbone' metal receptor"/>
    <property type="match status" value="1"/>
</dbReference>
<dbReference type="Gene3D" id="1.10.10.1100">
    <property type="entry name" value="BFD-like [2Fe-2S]-binding domain"/>
    <property type="match status" value="2"/>
</dbReference>
<dbReference type="CDD" id="cd01968">
    <property type="entry name" value="Nitrogenase_NifE_I"/>
    <property type="match status" value="1"/>
</dbReference>
<keyword evidence="5 6" id="KW-0535">Nitrogen fixation</keyword>
<dbReference type="InterPro" id="IPR049939">
    <property type="entry name" value="NifE-like"/>
</dbReference>
<evidence type="ECO:0000259" key="7">
    <source>
        <dbReference type="Pfam" id="PF00148"/>
    </source>
</evidence>
<gene>
    <name evidence="9" type="primary">nifE</name>
    <name evidence="9" type="ORF">D9R14_01690</name>
</gene>
<evidence type="ECO:0000259" key="8">
    <source>
        <dbReference type="Pfam" id="PF04324"/>
    </source>
</evidence>
<reference evidence="9 10" key="1">
    <citation type="submission" date="2018-10" db="EMBL/GenBank/DDBJ databases">
        <title>Xanthobacter tagetidis genome sequencing and assembly.</title>
        <authorList>
            <person name="Maclea K.S."/>
            <person name="Goen A.E."/>
            <person name="Fatima S.A."/>
        </authorList>
    </citation>
    <scope>NUCLEOTIDE SEQUENCE [LARGE SCALE GENOMIC DNA]</scope>
    <source>
        <strain evidence="9 10">ATCC 700314</strain>
    </source>
</reference>
<dbReference type="Gene3D" id="3.40.50.1980">
    <property type="entry name" value="Nitrogenase molybdenum iron protein domain"/>
    <property type="match status" value="1"/>
</dbReference>
<evidence type="ECO:0000256" key="6">
    <source>
        <dbReference type="RuleBase" id="RU004021"/>
    </source>
</evidence>
<feature type="domain" description="BFD-like [2Fe-2S]-binding" evidence="8">
    <location>
        <begin position="496"/>
        <end position="544"/>
    </location>
</feature>
<protein>
    <recommendedName>
        <fullName evidence="4">Nitrogenase iron-molybdenum cofactor biosynthesis protein NifE</fullName>
    </recommendedName>
</protein>
<feature type="domain" description="BFD-like [2Fe-2S]-binding" evidence="8">
    <location>
        <begin position="581"/>
        <end position="628"/>
    </location>
</feature>
<feature type="domain" description="Nitrogenase/oxidoreductase component 1" evidence="7">
    <location>
        <begin position="45"/>
        <end position="444"/>
    </location>
</feature>
<dbReference type="PROSITE" id="PS00699">
    <property type="entry name" value="NITROGENASE_1_1"/>
    <property type="match status" value="1"/>
</dbReference>
<comment type="caution">
    <text evidence="9">The sequence shown here is derived from an EMBL/GenBank/DDBJ whole genome shotgun (WGS) entry which is preliminary data.</text>
</comment>
<evidence type="ECO:0000313" key="10">
    <source>
        <dbReference type="Proteomes" id="UP000269692"/>
    </source>
</evidence>
<evidence type="ECO:0000256" key="2">
    <source>
        <dbReference type="ARBA" id="ARBA00005155"/>
    </source>
</evidence>
<dbReference type="RefSeq" id="WP_121621548.1">
    <property type="nucleotide sequence ID" value="NZ_JACIIW010000004.1"/>
</dbReference>
<dbReference type="Proteomes" id="UP000269692">
    <property type="component" value="Unassembled WGS sequence"/>
</dbReference>
<dbReference type="OrthoDB" id="9762718at2"/>
<dbReference type="InterPro" id="IPR041854">
    <property type="entry name" value="BFD-like_2Fe2S-bd_dom_sf"/>
</dbReference>
<dbReference type="InterPro" id="IPR005973">
    <property type="entry name" value="NifE"/>
</dbReference>
<dbReference type="FunFam" id="3.40.50.1980:FF:000033">
    <property type="entry name" value="Nitrogenase MoFe cofactor biosynthesis protein NifE"/>
    <property type="match status" value="1"/>
</dbReference>
<evidence type="ECO:0000256" key="3">
    <source>
        <dbReference type="ARBA" id="ARBA00011002"/>
    </source>
</evidence>
<dbReference type="GO" id="GO:0016163">
    <property type="term" value="F:nitrogenase activity"/>
    <property type="evidence" value="ECO:0007669"/>
    <property type="project" value="InterPro"/>
</dbReference>
<dbReference type="PANTHER" id="PTHR42956:SF1">
    <property type="entry name" value="NITROGENASE IRON-MOLYBDENUM COFACTOR BIOSYNTHESIS PROTEIN NIFE"/>
    <property type="match status" value="1"/>
</dbReference>
<dbReference type="AlphaFoldDB" id="A0A3L7AMJ8"/>
<proteinExistence type="inferred from homology"/>
<accession>A0A3L7AMJ8</accession>